<organism evidence="4 5">
    <name type="scientific">Aeoliella straminimaris</name>
    <dbReference type="NCBI Taxonomy" id="2954799"/>
    <lineage>
        <taxon>Bacteria</taxon>
        <taxon>Pseudomonadati</taxon>
        <taxon>Planctomycetota</taxon>
        <taxon>Planctomycetia</taxon>
        <taxon>Pirellulales</taxon>
        <taxon>Lacipirellulaceae</taxon>
        <taxon>Aeoliella</taxon>
    </lineage>
</organism>
<dbReference type="Pfam" id="PF13487">
    <property type="entry name" value="HD_5"/>
    <property type="match status" value="1"/>
</dbReference>
<dbReference type="SUPFAM" id="SSF52172">
    <property type="entry name" value="CheY-like"/>
    <property type="match status" value="1"/>
</dbReference>
<dbReference type="CDD" id="cd17574">
    <property type="entry name" value="REC_OmpR"/>
    <property type="match status" value="1"/>
</dbReference>
<dbReference type="Proteomes" id="UP001155241">
    <property type="component" value="Unassembled WGS sequence"/>
</dbReference>
<dbReference type="PANTHER" id="PTHR45228">
    <property type="entry name" value="CYCLIC DI-GMP PHOSPHODIESTERASE TM_0186-RELATED"/>
    <property type="match status" value="1"/>
</dbReference>
<protein>
    <submittedName>
        <fullName evidence="4">Response regulator</fullName>
    </submittedName>
</protein>
<dbReference type="CDD" id="cd00077">
    <property type="entry name" value="HDc"/>
    <property type="match status" value="1"/>
</dbReference>
<dbReference type="SMART" id="SM00448">
    <property type="entry name" value="REC"/>
    <property type="match status" value="1"/>
</dbReference>
<dbReference type="PANTHER" id="PTHR45228:SF5">
    <property type="entry name" value="CYCLIC DI-GMP PHOSPHODIESTERASE VC_1348-RELATED"/>
    <property type="match status" value="1"/>
</dbReference>
<evidence type="ECO:0000259" key="3">
    <source>
        <dbReference type="PROSITE" id="PS51832"/>
    </source>
</evidence>
<feature type="domain" description="HD-GYP" evidence="3">
    <location>
        <begin position="123"/>
        <end position="333"/>
    </location>
</feature>
<comment type="caution">
    <text evidence="4">The sequence shown here is derived from an EMBL/GenBank/DDBJ whole genome shotgun (WGS) entry which is preliminary data.</text>
</comment>
<reference evidence="4" key="1">
    <citation type="submission" date="2022-06" db="EMBL/GenBank/DDBJ databases">
        <title>Aeoliella straminimaris, a novel planctomycete from sediments.</title>
        <authorList>
            <person name="Vitorino I.R."/>
            <person name="Lage O.M."/>
        </authorList>
    </citation>
    <scope>NUCLEOTIDE SEQUENCE</scope>
    <source>
        <strain evidence="4">ICT_H6.2</strain>
    </source>
</reference>
<feature type="modified residue" description="4-aspartylphosphate" evidence="1">
    <location>
        <position position="52"/>
    </location>
</feature>
<dbReference type="InterPro" id="IPR052020">
    <property type="entry name" value="Cyclic_di-GMP/3'3'-cGAMP_PDE"/>
</dbReference>
<evidence type="ECO:0000313" key="5">
    <source>
        <dbReference type="Proteomes" id="UP001155241"/>
    </source>
</evidence>
<evidence type="ECO:0000256" key="1">
    <source>
        <dbReference type="PROSITE-ProRule" id="PRU00169"/>
    </source>
</evidence>
<feature type="domain" description="Response regulatory" evidence="2">
    <location>
        <begin position="3"/>
        <end position="119"/>
    </location>
</feature>
<evidence type="ECO:0000313" key="4">
    <source>
        <dbReference type="EMBL" id="MCO6043886.1"/>
    </source>
</evidence>
<dbReference type="Gene3D" id="3.40.50.2300">
    <property type="match status" value="1"/>
</dbReference>
<sequence>MTKVLVIDDDPVSAEMLRGTLEHFGYEVQYECDGVEGFERIRSGEYSIVISDWDMPGMRGDELCRMVRDRQWSGYIYFILLTSHGDMAHLVSGLRSGADDFLVKPFHPEELRVRLRTGERLLAMESRDVLLFTLAKLTESRDNETGLHLERMREYGRVLTEELSLWKEFKDEVDGDFVQMMYLTLPLHDIGKVGIPDSILLKPGKLTTEEFEVMKQHAAIGGNTLAAAVEVNPHAKYLQIARDIAYYHHEKWDGSGYPFGLAGDNIPLCGRITALADVYDALTSKRVYKDKFSNDKAKSIILEGSGRHFDPRIVEAFLANEERFLEISRQLDSSHAKAEAPPLVPATV</sequence>
<keyword evidence="1" id="KW-0597">Phosphoprotein</keyword>
<dbReference type="InterPro" id="IPR003607">
    <property type="entry name" value="HD/PDEase_dom"/>
</dbReference>
<evidence type="ECO:0000259" key="2">
    <source>
        <dbReference type="PROSITE" id="PS50110"/>
    </source>
</evidence>
<proteinExistence type="predicted"/>
<dbReference type="InterPro" id="IPR011006">
    <property type="entry name" value="CheY-like_superfamily"/>
</dbReference>
<dbReference type="Pfam" id="PF00072">
    <property type="entry name" value="Response_reg"/>
    <property type="match status" value="1"/>
</dbReference>
<dbReference type="PROSITE" id="PS51832">
    <property type="entry name" value="HD_GYP"/>
    <property type="match status" value="1"/>
</dbReference>
<gene>
    <name evidence="4" type="ORF">NG895_08195</name>
</gene>
<dbReference type="PROSITE" id="PS50110">
    <property type="entry name" value="RESPONSE_REGULATORY"/>
    <property type="match status" value="1"/>
</dbReference>
<dbReference type="InterPro" id="IPR001789">
    <property type="entry name" value="Sig_transdc_resp-reg_receiver"/>
</dbReference>
<dbReference type="RefSeq" id="WP_252851988.1">
    <property type="nucleotide sequence ID" value="NZ_JAMXLR010000026.1"/>
</dbReference>
<name>A0A9X2JFM9_9BACT</name>
<dbReference type="InterPro" id="IPR037522">
    <property type="entry name" value="HD_GYP_dom"/>
</dbReference>
<dbReference type="SUPFAM" id="SSF109604">
    <property type="entry name" value="HD-domain/PDEase-like"/>
    <property type="match status" value="1"/>
</dbReference>
<dbReference type="Gene3D" id="1.10.3210.10">
    <property type="entry name" value="Hypothetical protein af1432"/>
    <property type="match status" value="1"/>
</dbReference>
<keyword evidence="5" id="KW-1185">Reference proteome</keyword>
<dbReference type="GO" id="GO:0000160">
    <property type="term" value="P:phosphorelay signal transduction system"/>
    <property type="evidence" value="ECO:0007669"/>
    <property type="project" value="InterPro"/>
</dbReference>
<dbReference type="AlphaFoldDB" id="A0A9X2JFM9"/>
<dbReference type="EMBL" id="JAMXLR010000026">
    <property type="protein sequence ID" value="MCO6043886.1"/>
    <property type="molecule type" value="Genomic_DNA"/>
</dbReference>
<accession>A0A9X2JFM9</accession>